<dbReference type="SUPFAM" id="SSF81383">
    <property type="entry name" value="F-box domain"/>
    <property type="match status" value="1"/>
</dbReference>
<keyword evidence="2" id="KW-1133">Transmembrane helix</keyword>
<accession>D8QWT3</accession>
<dbReference type="InParanoid" id="D8QWT3"/>
<sequence>MEQQRQLLCDDVFCGAMRWMDGETLAIAGCVSSSFHRESRNEQLWEDLCAGKWPSVSCARPLIQQLGGFHRLYSECSRLVSPDGSPPPTKAAVFSPQASDFASLVDVQFQGKTLFSRFVDGIPGTGTELTTEWFSSCPFRVDLIQESSCLPQQDRGGRMEEDTPSSSSSSSTEMGKLWKEICEGMKLSWILIDKGSKQAANLSSWRPVLGQRHWPTDMDFILRYGSILSQCLPKPVECSIILKCRLLRSSGSSIEIKLTELSMQLKDVGSGEHLNGRDGLPVLCQAVSFAKCRDEERVLRTHRELLKRQNELKVHELKHEWCLDVYVLVLVLAALALLLWTV</sequence>
<dbReference type="PANTHER" id="PTHR33736">
    <property type="entry name" value="F-BOX PROTEIN-RELATED"/>
    <property type="match status" value="1"/>
</dbReference>
<dbReference type="EMBL" id="GL377568">
    <property type="protein sequence ID" value="EFJ35290.1"/>
    <property type="molecule type" value="Genomic_DNA"/>
</dbReference>
<organism evidence="4">
    <name type="scientific">Selaginella moellendorffii</name>
    <name type="common">Spikemoss</name>
    <dbReference type="NCBI Taxonomy" id="88036"/>
    <lineage>
        <taxon>Eukaryota</taxon>
        <taxon>Viridiplantae</taxon>
        <taxon>Streptophyta</taxon>
        <taxon>Embryophyta</taxon>
        <taxon>Tracheophyta</taxon>
        <taxon>Lycopodiopsida</taxon>
        <taxon>Selaginellales</taxon>
        <taxon>Selaginellaceae</taxon>
        <taxon>Selaginella</taxon>
    </lineage>
</organism>
<dbReference type="HOGENOM" id="CLU_057235_1_0_1"/>
<dbReference type="InterPro" id="IPR045283">
    <property type="entry name" value="AT3G44326-like"/>
</dbReference>
<evidence type="ECO:0000313" key="4">
    <source>
        <dbReference type="Proteomes" id="UP000001514"/>
    </source>
</evidence>
<protein>
    <submittedName>
        <fullName evidence="3">Uncharacterized protein GID2c-2</fullName>
    </submittedName>
</protein>
<keyword evidence="4" id="KW-1185">Reference proteome</keyword>
<dbReference type="OrthoDB" id="1907273at2759"/>
<keyword evidence="2" id="KW-0472">Membrane</keyword>
<proteinExistence type="predicted"/>
<dbReference type="OMA" id="ILWENVC"/>
<dbReference type="FunCoup" id="D8QWT3">
    <property type="interactions" value="183"/>
</dbReference>
<dbReference type="GeneID" id="9655353"/>
<dbReference type="Proteomes" id="UP000001514">
    <property type="component" value="Unassembled WGS sequence"/>
</dbReference>
<evidence type="ECO:0000256" key="1">
    <source>
        <dbReference type="SAM" id="MobiDB-lite"/>
    </source>
</evidence>
<feature type="transmembrane region" description="Helical" evidence="2">
    <location>
        <begin position="321"/>
        <end position="340"/>
    </location>
</feature>
<dbReference type="AlphaFoldDB" id="D8QWT3"/>
<gene>
    <name evidence="3" type="primary">GID2c-2</name>
    <name evidence="3" type="ORF">SELMODRAFT_450810</name>
</gene>
<dbReference type="InterPro" id="IPR036047">
    <property type="entry name" value="F-box-like_dom_sf"/>
</dbReference>
<feature type="region of interest" description="Disordered" evidence="1">
    <location>
        <begin position="151"/>
        <end position="173"/>
    </location>
</feature>
<evidence type="ECO:0000256" key="2">
    <source>
        <dbReference type="SAM" id="Phobius"/>
    </source>
</evidence>
<keyword evidence="2" id="KW-0812">Transmembrane</keyword>
<dbReference type="eggNOG" id="ENOG502QWKW">
    <property type="taxonomic scope" value="Eukaryota"/>
</dbReference>
<dbReference type="KEGG" id="smo:SELMODRAFT_450810"/>
<reference evidence="3 4" key="1">
    <citation type="journal article" date="2011" name="Science">
        <title>The Selaginella genome identifies genetic changes associated with the evolution of vascular plants.</title>
        <authorList>
            <person name="Banks J.A."/>
            <person name="Nishiyama T."/>
            <person name="Hasebe M."/>
            <person name="Bowman J.L."/>
            <person name="Gribskov M."/>
            <person name="dePamphilis C."/>
            <person name="Albert V.A."/>
            <person name="Aono N."/>
            <person name="Aoyama T."/>
            <person name="Ambrose B.A."/>
            <person name="Ashton N.W."/>
            <person name="Axtell M.J."/>
            <person name="Barker E."/>
            <person name="Barker M.S."/>
            <person name="Bennetzen J.L."/>
            <person name="Bonawitz N.D."/>
            <person name="Chapple C."/>
            <person name="Cheng C."/>
            <person name="Correa L.G."/>
            <person name="Dacre M."/>
            <person name="DeBarry J."/>
            <person name="Dreyer I."/>
            <person name="Elias M."/>
            <person name="Engstrom E.M."/>
            <person name="Estelle M."/>
            <person name="Feng L."/>
            <person name="Finet C."/>
            <person name="Floyd S.K."/>
            <person name="Frommer W.B."/>
            <person name="Fujita T."/>
            <person name="Gramzow L."/>
            <person name="Gutensohn M."/>
            <person name="Harholt J."/>
            <person name="Hattori M."/>
            <person name="Heyl A."/>
            <person name="Hirai T."/>
            <person name="Hiwatashi Y."/>
            <person name="Ishikawa M."/>
            <person name="Iwata M."/>
            <person name="Karol K.G."/>
            <person name="Koehler B."/>
            <person name="Kolukisaoglu U."/>
            <person name="Kubo M."/>
            <person name="Kurata T."/>
            <person name="Lalonde S."/>
            <person name="Li K."/>
            <person name="Li Y."/>
            <person name="Litt A."/>
            <person name="Lyons E."/>
            <person name="Manning G."/>
            <person name="Maruyama T."/>
            <person name="Michael T.P."/>
            <person name="Mikami K."/>
            <person name="Miyazaki S."/>
            <person name="Morinaga S."/>
            <person name="Murata T."/>
            <person name="Mueller-Roeber B."/>
            <person name="Nelson D.R."/>
            <person name="Obara M."/>
            <person name="Oguri Y."/>
            <person name="Olmstead R.G."/>
            <person name="Onodera N."/>
            <person name="Petersen B.L."/>
            <person name="Pils B."/>
            <person name="Prigge M."/>
            <person name="Rensing S.A."/>
            <person name="Riano-Pachon D.M."/>
            <person name="Roberts A.W."/>
            <person name="Sato Y."/>
            <person name="Scheller H.V."/>
            <person name="Schulz B."/>
            <person name="Schulz C."/>
            <person name="Shakirov E.V."/>
            <person name="Shibagaki N."/>
            <person name="Shinohara N."/>
            <person name="Shippen D.E."/>
            <person name="Soerensen I."/>
            <person name="Sotooka R."/>
            <person name="Sugimoto N."/>
            <person name="Sugita M."/>
            <person name="Sumikawa N."/>
            <person name="Tanurdzic M."/>
            <person name="Theissen G."/>
            <person name="Ulvskov P."/>
            <person name="Wakazuki S."/>
            <person name="Weng J.K."/>
            <person name="Willats W.W."/>
            <person name="Wipf D."/>
            <person name="Wolf P.G."/>
            <person name="Yang L."/>
            <person name="Zimmer A.D."/>
            <person name="Zhu Q."/>
            <person name="Mitros T."/>
            <person name="Hellsten U."/>
            <person name="Loque D."/>
            <person name="Otillar R."/>
            <person name="Salamov A."/>
            <person name="Schmutz J."/>
            <person name="Shapiro H."/>
            <person name="Lindquist E."/>
            <person name="Lucas S."/>
            <person name="Rokhsar D."/>
            <person name="Grigoriev I.V."/>
        </authorList>
    </citation>
    <scope>NUCLEOTIDE SEQUENCE [LARGE SCALE GENOMIC DNA]</scope>
</reference>
<dbReference type="PANTHER" id="PTHR33736:SF12">
    <property type="entry name" value="F-BOX DOMAIN-CONTAINING PROTEIN"/>
    <property type="match status" value="1"/>
</dbReference>
<evidence type="ECO:0000313" key="3">
    <source>
        <dbReference type="EMBL" id="EFJ35290.1"/>
    </source>
</evidence>
<name>D8QWT3_SELML</name>
<dbReference type="Gramene" id="EFJ35290">
    <property type="protein sequence ID" value="EFJ35290"/>
    <property type="gene ID" value="SELMODRAFT_450810"/>
</dbReference>